<dbReference type="Proteomes" id="UP001583172">
    <property type="component" value="Unassembled WGS sequence"/>
</dbReference>
<feature type="compositionally biased region" description="Basic and acidic residues" evidence="7">
    <location>
        <begin position="70"/>
        <end position="79"/>
    </location>
</feature>
<feature type="compositionally biased region" description="Low complexity" evidence="7">
    <location>
        <begin position="87"/>
        <end position="99"/>
    </location>
</feature>
<dbReference type="PANTHER" id="PTHR13254:SF0">
    <property type="entry name" value="GOLGIN SUBFAMILY A MEMBER 7_ERF4 DOMAIN-CONTAINING PROTEIN"/>
    <property type="match status" value="1"/>
</dbReference>
<feature type="region of interest" description="Disordered" evidence="7">
    <location>
        <begin position="534"/>
        <end position="574"/>
    </location>
</feature>
<dbReference type="PANTHER" id="PTHR13254">
    <property type="entry name" value="GOLGI AUTOANTIGEN, GOLGIN SUBFAMILY A, 7"/>
    <property type="match status" value="1"/>
</dbReference>
<feature type="compositionally biased region" description="Pro residues" evidence="7">
    <location>
        <begin position="159"/>
        <end position="169"/>
    </location>
</feature>
<dbReference type="EMBL" id="JAZGSY010000314">
    <property type="protein sequence ID" value="KAL1837246.1"/>
    <property type="molecule type" value="Genomic_DNA"/>
</dbReference>
<feature type="region of interest" description="Disordered" evidence="7">
    <location>
        <begin position="218"/>
        <end position="322"/>
    </location>
</feature>
<evidence type="ECO:0000259" key="8">
    <source>
        <dbReference type="Pfam" id="PF10256"/>
    </source>
</evidence>
<evidence type="ECO:0000256" key="5">
    <source>
        <dbReference type="ARBA" id="ARBA00022824"/>
    </source>
</evidence>
<evidence type="ECO:0000256" key="7">
    <source>
        <dbReference type="SAM" id="MobiDB-lite"/>
    </source>
</evidence>
<organism evidence="9 10">
    <name type="scientific">Humicola insolens</name>
    <name type="common">Soft-rot fungus</name>
    <dbReference type="NCBI Taxonomy" id="85995"/>
    <lineage>
        <taxon>Eukaryota</taxon>
        <taxon>Fungi</taxon>
        <taxon>Dikarya</taxon>
        <taxon>Ascomycota</taxon>
        <taxon>Pezizomycotina</taxon>
        <taxon>Sordariomycetes</taxon>
        <taxon>Sordariomycetidae</taxon>
        <taxon>Sordariales</taxon>
        <taxon>Chaetomiaceae</taxon>
        <taxon>Mycothermus</taxon>
    </lineage>
</organism>
<dbReference type="Pfam" id="PF10256">
    <property type="entry name" value="Erf4"/>
    <property type="match status" value="1"/>
</dbReference>
<feature type="domain" description="Golgin subfamily A member 7/ERF4" evidence="8">
    <location>
        <begin position="404"/>
        <end position="528"/>
    </location>
</feature>
<comment type="subunit">
    <text evidence="3">Interacts with ERF2.</text>
</comment>
<evidence type="ECO:0000256" key="6">
    <source>
        <dbReference type="ARBA" id="ARBA00023136"/>
    </source>
</evidence>
<reference evidence="9 10" key="1">
    <citation type="journal article" date="2024" name="Commun. Biol.">
        <title>Comparative genomic analysis of thermophilic fungi reveals convergent evolutionary adaptations and gene losses.</title>
        <authorList>
            <person name="Steindorff A.S."/>
            <person name="Aguilar-Pontes M.V."/>
            <person name="Robinson A.J."/>
            <person name="Andreopoulos B."/>
            <person name="LaButti K."/>
            <person name="Kuo A."/>
            <person name="Mondo S."/>
            <person name="Riley R."/>
            <person name="Otillar R."/>
            <person name="Haridas S."/>
            <person name="Lipzen A."/>
            <person name="Grimwood J."/>
            <person name="Schmutz J."/>
            <person name="Clum A."/>
            <person name="Reid I.D."/>
            <person name="Moisan M.C."/>
            <person name="Butler G."/>
            <person name="Nguyen T.T.M."/>
            <person name="Dewar K."/>
            <person name="Conant G."/>
            <person name="Drula E."/>
            <person name="Henrissat B."/>
            <person name="Hansel C."/>
            <person name="Singer S."/>
            <person name="Hutchinson M.I."/>
            <person name="de Vries R.P."/>
            <person name="Natvig D.O."/>
            <person name="Powell A.J."/>
            <person name="Tsang A."/>
            <person name="Grigoriev I.V."/>
        </authorList>
    </citation>
    <scope>NUCLEOTIDE SEQUENCE [LARGE SCALE GENOMIC DNA]</scope>
    <source>
        <strain evidence="9 10">CBS 620.91</strain>
    </source>
</reference>
<evidence type="ECO:0000256" key="4">
    <source>
        <dbReference type="ARBA" id="ARBA00018463"/>
    </source>
</evidence>
<accession>A0ABR3V6B6</accession>
<dbReference type="InterPro" id="IPR019383">
    <property type="entry name" value="Golgin_A_7/ERF4"/>
</dbReference>
<proteinExistence type="inferred from homology"/>
<gene>
    <name evidence="9" type="ORF">VTJ49DRAFT_4087</name>
</gene>
<comment type="similarity">
    <text evidence="2">Belongs to the ERF4 family.</text>
</comment>
<name>A0ABR3V6B6_HUMIN</name>
<keyword evidence="6" id="KW-0472">Membrane</keyword>
<evidence type="ECO:0000313" key="10">
    <source>
        <dbReference type="Proteomes" id="UP001583172"/>
    </source>
</evidence>
<comment type="subcellular location">
    <subcellularLocation>
        <location evidence="1">Endoplasmic reticulum membrane</location>
        <topology evidence="1">Peripheral membrane protein</topology>
    </subcellularLocation>
</comment>
<keyword evidence="10" id="KW-1185">Reference proteome</keyword>
<feature type="region of interest" description="Disordered" evidence="7">
    <location>
        <begin position="1"/>
        <end position="177"/>
    </location>
</feature>
<dbReference type="InterPro" id="IPR051371">
    <property type="entry name" value="Ras_palmitoyltransferase"/>
</dbReference>
<evidence type="ECO:0000313" key="9">
    <source>
        <dbReference type="EMBL" id="KAL1837246.1"/>
    </source>
</evidence>
<protein>
    <recommendedName>
        <fullName evidence="4">Ras modification protein ERF4</fullName>
    </recommendedName>
</protein>
<keyword evidence="5" id="KW-0256">Endoplasmic reticulum</keyword>
<evidence type="ECO:0000256" key="2">
    <source>
        <dbReference type="ARBA" id="ARBA00007732"/>
    </source>
</evidence>
<evidence type="ECO:0000256" key="3">
    <source>
        <dbReference type="ARBA" id="ARBA00011396"/>
    </source>
</evidence>
<comment type="caution">
    <text evidence="9">The sequence shown here is derived from an EMBL/GenBank/DDBJ whole genome shotgun (WGS) entry which is preliminary data.</text>
</comment>
<sequence>MHPVILPTAKMAGRRSAATVKISPTASPTAAAVRPRPTLAIPAALDASTANPDLSLPPPPLPSHLLPSPYRDDIDHRDTSFPPPLDSSSRQHPSPSRRNSLLRRGRGGHPDSFLRTPFRTRRGAARLPELSAARLWNPTNSTPRDLRPPPTTRPRRLSTPPPPPVPLPSPGLQLPEDATNPTAVVTAESPLLTLAFEERENRPTLSRRASLQLDRCAGAEQRVSLPPSLRPSYDGKRSSATPSPVEEPPQPGPSTSRLQPPRLLAVPEGRRFRSRGLSLTKLQPSLGLSFGARPGSKAKEDKGKGKAVMSPPGDDDAAASAARGGDAFAADLERGPDIMVNSQRLSSASGLSGIGSALSSTNSSIMGEDPQPDAGEEWGPQHPCYPHLNPHVPVDSPEYEKTRIIRVRRDWLLKGDLAPTFSNLYPDILDPAGVSEQEFRSVIDKLNSELVPIFDPYGWRNILDNVLGLATGWLWDDLGFTAAKSRLRNLERWIEQWNEQKEKALAGEEGVIPPKIVPLRQTGYMALDIQIPDPELAPASPTTSTAERDGPDALPAAPPPAALHADMHPSVIAE</sequence>
<evidence type="ECO:0000256" key="1">
    <source>
        <dbReference type="ARBA" id="ARBA00004406"/>
    </source>
</evidence>